<dbReference type="PANTHER" id="PTHR34215">
    <property type="entry name" value="BLL0784 PROTEIN"/>
    <property type="match status" value="1"/>
</dbReference>
<evidence type="ECO:0000259" key="1">
    <source>
        <dbReference type="Pfam" id="PF04296"/>
    </source>
</evidence>
<accession>A0AAC9YQY3</accession>
<proteinExistence type="predicted"/>
<dbReference type="InterPro" id="IPR037465">
    <property type="entry name" value="YlxR"/>
</dbReference>
<dbReference type="InterPro" id="IPR035931">
    <property type="entry name" value="YlxR-like_sf"/>
</dbReference>
<dbReference type="EMBL" id="CP016769">
    <property type="protein sequence ID" value="ASY10801.1"/>
    <property type="molecule type" value="Genomic_DNA"/>
</dbReference>
<dbReference type="Proteomes" id="UP000217144">
    <property type="component" value="Chromosome"/>
</dbReference>
<organism evidence="2 3">
    <name type="scientific">Candidatus Planktophila lacus</name>
    <dbReference type="NCBI Taxonomy" id="1884913"/>
    <lineage>
        <taxon>Bacteria</taxon>
        <taxon>Bacillati</taxon>
        <taxon>Actinomycetota</taxon>
        <taxon>Actinomycetes</taxon>
        <taxon>Candidatus Nanopelagicales</taxon>
        <taxon>Candidatus Nanopelagicaceae</taxon>
        <taxon>Candidatus Planktophila</taxon>
    </lineage>
</organism>
<name>A0AAC9YQY3_9ACTN</name>
<dbReference type="RefSeq" id="WP_095671288.1">
    <property type="nucleotide sequence ID" value="NZ_CP016769.1"/>
</dbReference>
<keyword evidence="3" id="KW-1185">Reference proteome</keyword>
<dbReference type="PANTHER" id="PTHR34215:SF1">
    <property type="entry name" value="YLXR DOMAIN-CONTAINING PROTEIN"/>
    <property type="match status" value="1"/>
</dbReference>
<reference evidence="2 3" key="1">
    <citation type="submission" date="2016-07" db="EMBL/GenBank/DDBJ databases">
        <title>High microdiversification within the ubiquitous acI lineage of Actinobacteria.</title>
        <authorList>
            <person name="Neuenschwander S.M."/>
            <person name="Salcher M."/>
            <person name="Ghai R."/>
            <person name="Pernthaler J."/>
        </authorList>
    </citation>
    <scope>NUCLEOTIDE SEQUENCE [LARGE SCALE GENOMIC DNA]</scope>
    <source>
        <strain evidence="2">MMS-21-148</strain>
    </source>
</reference>
<sequence>MAAMQRGIKPIRTCIVCRKSQEPSQLLRVNCVDGVITPTSGGKSHGRGAWLHLSCGYIAIDRKAFKSAFKLEQAPDLSKFKVFLDERLKSDN</sequence>
<dbReference type="Pfam" id="PF04296">
    <property type="entry name" value="YlxR"/>
    <property type="match status" value="1"/>
</dbReference>
<protein>
    <submittedName>
        <fullName evidence="2">RNA-binding protein</fullName>
    </submittedName>
</protein>
<evidence type="ECO:0000313" key="2">
    <source>
        <dbReference type="EMBL" id="ASY10801.1"/>
    </source>
</evidence>
<feature type="domain" description="YlxR" evidence="1">
    <location>
        <begin position="12"/>
        <end position="75"/>
    </location>
</feature>
<dbReference type="KEGG" id="plan:A1s21148_04660"/>
<dbReference type="InterPro" id="IPR007393">
    <property type="entry name" value="YlxR_dom"/>
</dbReference>
<dbReference type="SUPFAM" id="SSF64376">
    <property type="entry name" value="YlxR-like"/>
    <property type="match status" value="1"/>
</dbReference>
<gene>
    <name evidence="2" type="ORF">A1s21148_04660</name>
</gene>
<evidence type="ECO:0000313" key="3">
    <source>
        <dbReference type="Proteomes" id="UP000217144"/>
    </source>
</evidence>
<dbReference type="Gene3D" id="3.30.1230.10">
    <property type="entry name" value="YlxR-like"/>
    <property type="match status" value="1"/>
</dbReference>
<dbReference type="AlphaFoldDB" id="A0AAC9YQY3"/>